<feature type="non-terminal residue" evidence="1">
    <location>
        <position position="179"/>
    </location>
</feature>
<comment type="caution">
    <text evidence="1">The sequence shown here is derived from an EMBL/GenBank/DDBJ whole genome shotgun (WGS) entry which is preliminary data.</text>
</comment>
<evidence type="ECO:0000313" key="1">
    <source>
        <dbReference type="EMBL" id="CAG8775397.1"/>
    </source>
</evidence>
<gene>
    <name evidence="1" type="ORF">ACOLOM_LOCUS14058</name>
</gene>
<sequence length="179" mass="19970">DEQDPMVKNAIWTSGERTWAVKERSAKEWDEVAKQYLEAEQWAATIASSTHAIRRDPSVLSYRIKRGAGHLGFGNYPSAIHDLHIALYHKSAGNQEIFLILNLLGPLITRIEDCEKLEEQQANGVYDWDEVCRQVATDEDPVFADFIGPVGIEEMPHRGGGRGVVATRDIAPGELLVSM</sequence>
<organism evidence="1 2">
    <name type="scientific">Acaulospora colombiana</name>
    <dbReference type="NCBI Taxonomy" id="27376"/>
    <lineage>
        <taxon>Eukaryota</taxon>
        <taxon>Fungi</taxon>
        <taxon>Fungi incertae sedis</taxon>
        <taxon>Mucoromycota</taxon>
        <taxon>Glomeromycotina</taxon>
        <taxon>Glomeromycetes</taxon>
        <taxon>Diversisporales</taxon>
        <taxon>Acaulosporaceae</taxon>
        <taxon>Acaulospora</taxon>
    </lineage>
</organism>
<proteinExistence type="predicted"/>
<evidence type="ECO:0000313" key="2">
    <source>
        <dbReference type="Proteomes" id="UP000789525"/>
    </source>
</evidence>
<protein>
    <submittedName>
        <fullName evidence="1">659_t:CDS:1</fullName>
    </submittedName>
</protein>
<keyword evidence="2" id="KW-1185">Reference proteome</keyword>
<reference evidence="1" key="1">
    <citation type="submission" date="2021-06" db="EMBL/GenBank/DDBJ databases">
        <authorList>
            <person name="Kallberg Y."/>
            <person name="Tangrot J."/>
            <person name="Rosling A."/>
        </authorList>
    </citation>
    <scope>NUCLEOTIDE SEQUENCE</scope>
    <source>
        <strain evidence="1">CL356</strain>
    </source>
</reference>
<feature type="non-terminal residue" evidence="1">
    <location>
        <position position="1"/>
    </location>
</feature>
<name>A0ACA9R3Q1_9GLOM</name>
<accession>A0ACA9R3Q1</accession>
<dbReference type="EMBL" id="CAJVPT010067724">
    <property type="protein sequence ID" value="CAG8775397.1"/>
    <property type="molecule type" value="Genomic_DNA"/>
</dbReference>
<dbReference type="Proteomes" id="UP000789525">
    <property type="component" value="Unassembled WGS sequence"/>
</dbReference>